<dbReference type="SUPFAM" id="SSF53613">
    <property type="entry name" value="Ribokinase-like"/>
    <property type="match status" value="1"/>
</dbReference>
<dbReference type="Gene3D" id="3.40.1190.20">
    <property type="match status" value="1"/>
</dbReference>
<dbReference type="PANTHER" id="PTHR43320:SF3">
    <property type="entry name" value="CARBOHYDRATE KINASE PFKB DOMAIN-CONTAINING PROTEIN"/>
    <property type="match status" value="1"/>
</dbReference>
<dbReference type="PROSITE" id="PS00584">
    <property type="entry name" value="PFKB_KINASES_2"/>
    <property type="match status" value="1"/>
</dbReference>
<evidence type="ECO:0000256" key="2">
    <source>
        <dbReference type="ARBA" id="ARBA00022679"/>
    </source>
</evidence>
<dbReference type="InterPro" id="IPR029056">
    <property type="entry name" value="Ribokinase-like"/>
</dbReference>
<keyword evidence="2" id="KW-0808">Transferase</keyword>
<dbReference type="PRINTS" id="PR00990">
    <property type="entry name" value="RIBOKINASE"/>
</dbReference>
<evidence type="ECO:0000256" key="3">
    <source>
        <dbReference type="ARBA" id="ARBA00022777"/>
    </source>
</evidence>
<dbReference type="EMBL" id="CAFABK010000004">
    <property type="protein sequence ID" value="CAB4821280.1"/>
    <property type="molecule type" value="Genomic_DNA"/>
</dbReference>
<organism evidence="5">
    <name type="scientific">freshwater metagenome</name>
    <dbReference type="NCBI Taxonomy" id="449393"/>
    <lineage>
        <taxon>unclassified sequences</taxon>
        <taxon>metagenomes</taxon>
        <taxon>ecological metagenomes</taxon>
    </lineage>
</organism>
<dbReference type="Pfam" id="PF00294">
    <property type="entry name" value="PfkB"/>
    <property type="match status" value="1"/>
</dbReference>
<dbReference type="InterPro" id="IPR002173">
    <property type="entry name" value="Carboh/pur_kinase_PfkB_CS"/>
</dbReference>
<sequence>MKAPFVLVGDLLIDITAVTSGPINYASDTPAQISVRPGGAGANTASWLAHLGESVHLIGALGTDVFATMFRQSFANTGVHLHATEVTGAPTGTCIIIVDSTGERTMLPDPGANSFLAPSQISNSLFCAGAHLHLSGYTLLNPATRAVGQIALARARADHLTCSLDAASAAPISANPGAIREVLGQIDVLLANADEAAALTGFTDPAQALAALAEVVDTVVIKCGPQGALAAQGNQHAQVPALPAKVVDTTGAGDAFAAGFLVSWRAGQPLIEAVMAGVREATQAIGRVGAGPKAL</sequence>
<dbReference type="GO" id="GO:0016301">
    <property type="term" value="F:kinase activity"/>
    <property type="evidence" value="ECO:0007669"/>
    <property type="project" value="UniProtKB-KW"/>
</dbReference>
<protein>
    <submittedName>
        <fullName evidence="5">Unannotated protein</fullName>
    </submittedName>
</protein>
<proteinExistence type="inferred from homology"/>
<dbReference type="PROSITE" id="PS00583">
    <property type="entry name" value="PFKB_KINASES_1"/>
    <property type="match status" value="1"/>
</dbReference>
<dbReference type="PANTHER" id="PTHR43320">
    <property type="entry name" value="SUGAR KINASE"/>
    <property type="match status" value="1"/>
</dbReference>
<evidence type="ECO:0000259" key="4">
    <source>
        <dbReference type="Pfam" id="PF00294"/>
    </source>
</evidence>
<evidence type="ECO:0000256" key="1">
    <source>
        <dbReference type="ARBA" id="ARBA00010688"/>
    </source>
</evidence>
<name>A0A6J6ZHQ2_9ZZZZ</name>
<dbReference type="InterPro" id="IPR011611">
    <property type="entry name" value="PfkB_dom"/>
</dbReference>
<dbReference type="InterPro" id="IPR002139">
    <property type="entry name" value="Ribo/fructo_kinase"/>
</dbReference>
<keyword evidence="3" id="KW-0418">Kinase</keyword>
<dbReference type="AlphaFoldDB" id="A0A6J6ZHQ2"/>
<dbReference type="CDD" id="cd01166">
    <property type="entry name" value="KdgK"/>
    <property type="match status" value="1"/>
</dbReference>
<comment type="similarity">
    <text evidence="1">Belongs to the carbohydrate kinase PfkB family.</text>
</comment>
<gene>
    <name evidence="5" type="ORF">UFOPK3204_00168</name>
</gene>
<feature type="domain" description="Carbohydrate kinase PfkB" evidence="4">
    <location>
        <begin position="6"/>
        <end position="291"/>
    </location>
</feature>
<accession>A0A6J6ZHQ2</accession>
<reference evidence="5" key="1">
    <citation type="submission" date="2020-05" db="EMBL/GenBank/DDBJ databases">
        <authorList>
            <person name="Chiriac C."/>
            <person name="Salcher M."/>
            <person name="Ghai R."/>
            <person name="Kavagutti S V."/>
        </authorList>
    </citation>
    <scope>NUCLEOTIDE SEQUENCE</scope>
</reference>
<dbReference type="InterPro" id="IPR052700">
    <property type="entry name" value="Carb_kinase_PfkB-like"/>
</dbReference>
<evidence type="ECO:0000313" key="5">
    <source>
        <dbReference type="EMBL" id="CAB4821280.1"/>
    </source>
</evidence>